<evidence type="ECO:0000313" key="2">
    <source>
        <dbReference type="Proteomes" id="UP001060085"/>
    </source>
</evidence>
<comment type="caution">
    <text evidence="1">The sequence shown here is derived from an EMBL/GenBank/DDBJ whole genome shotgun (WGS) entry which is preliminary data.</text>
</comment>
<name>A0ACC0BRN3_CATRO</name>
<proteinExistence type="predicted"/>
<dbReference type="Proteomes" id="UP001060085">
    <property type="component" value="Linkage Group LG02"/>
</dbReference>
<evidence type="ECO:0000313" key="1">
    <source>
        <dbReference type="EMBL" id="KAI5675337.1"/>
    </source>
</evidence>
<keyword evidence="2" id="KW-1185">Reference proteome</keyword>
<gene>
    <name evidence="1" type="ORF">M9H77_06287</name>
</gene>
<dbReference type="EMBL" id="CM044702">
    <property type="protein sequence ID" value="KAI5675337.1"/>
    <property type="molecule type" value="Genomic_DNA"/>
</dbReference>
<sequence>MRVRMTSPMMMVHMTPRSRMHLPPSPWTLFKQIGTSKGIHRLPGSDVGPALWFLPNQGSGGDGNADFGQLRLSKGPACLSALNSQRYKTKVQPGGAAAKAVVYITENFLEVKNFNDADSYGAPWLH</sequence>
<accession>A0ACC0BRN3</accession>
<reference evidence="2" key="1">
    <citation type="journal article" date="2023" name="Nat. Plants">
        <title>Single-cell RNA sequencing provides a high-resolution roadmap for understanding the multicellular compartmentation of specialized metabolism.</title>
        <authorList>
            <person name="Sun S."/>
            <person name="Shen X."/>
            <person name="Li Y."/>
            <person name="Li Y."/>
            <person name="Wang S."/>
            <person name="Li R."/>
            <person name="Zhang H."/>
            <person name="Shen G."/>
            <person name="Guo B."/>
            <person name="Wei J."/>
            <person name="Xu J."/>
            <person name="St-Pierre B."/>
            <person name="Chen S."/>
            <person name="Sun C."/>
        </authorList>
    </citation>
    <scope>NUCLEOTIDE SEQUENCE [LARGE SCALE GENOMIC DNA]</scope>
</reference>
<organism evidence="1 2">
    <name type="scientific">Catharanthus roseus</name>
    <name type="common">Madagascar periwinkle</name>
    <name type="synonym">Vinca rosea</name>
    <dbReference type="NCBI Taxonomy" id="4058"/>
    <lineage>
        <taxon>Eukaryota</taxon>
        <taxon>Viridiplantae</taxon>
        <taxon>Streptophyta</taxon>
        <taxon>Embryophyta</taxon>
        <taxon>Tracheophyta</taxon>
        <taxon>Spermatophyta</taxon>
        <taxon>Magnoliopsida</taxon>
        <taxon>eudicotyledons</taxon>
        <taxon>Gunneridae</taxon>
        <taxon>Pentapetalae</taxon>
        <taxon>asterids</taxon>
        <taxon>lamiids</taxon>
        <taxon>Gentianales</taxon>
        <taxon>Apocynaceae</taxon>
        <taxon>Rauvolfioideae</taxon>
        <taxon>Vinceae</taxon>
        <taxon>Catharanthinae</taxon>
        <taxon>Catharanthus</taxon>
    </lineage>
</organism>
<protein>
    <submittedName>
        <fullName evidence="1">Uncharacterized protein</fullName>
    </submittedName>
</protein>